<dbReference type="Pfam" id="PF00005">
    <property type="entry name" value="ABC_tran"/>
    <property type="match status" value="1"/>
</dbReference>
<dbReference type="InterPro" id="IPR003593">
    <property type="entry name" value="AAA+_ATPase"/>
</dbReference>
<dbReference type="SMART" id="SM00382">
    <property type="entry name" value="AAA"/>
    <property type="match status" value="1"/>
</dbReference>
<keyword evidence="4 6" id="KW-0067">ATP-binding</keyword>
<reference evidence="6" key="1">
    <citation type="submission" date="2023-03" db="EMBL/GenBank/DDBJ databases">
        <title>Classification of Bisgaard taxon 6 and taxon 10 as Exercitatus varius gen. nov., spec. nov.</title>
        <authorList>
            <person name="Christensen H."/>
        </authorList>
    </citation>
    <scope>NUCLEOTIDE SEQUENCE</scope>
    <source>
        <strain evidence="6">86116</strain>
    </source>
</reference>
<dbReference type="Gene3D" id="3.40.50.300">
    <property type="entry name" value="P-loop containing nucleotide triphosphate hydrolases"/>
    <property type="match status" value="1"/>
</dbReference>
<dbReference type="PROSITE" id="PS50893">
    <property type="entry name" value="ABC_TRANSPORTER_2"/>
    <property type="match status" value="1"/>
</dbReference>
<comment type="caution">
    <text evidence="6">The sequence shown here is derived from an EMBL/GenBank/DDBJ whole genome shotgun (WGS) entry which is preliminary data.</text>
</comment>
<dbReference type="SUPFAM" id="SSF52540">
    <property type="entry name" value="P-loop containing nucleoside triphosphate hydrolases"/>
    <property type="match status" value="1"/>
</dbReference>
<gene>
    <name evidence="6" type="ORF">P7M15_05370</name>
</gene>
<dbReference type="GO" id="GO:0005524">
    <property type="term" value="F:ATP binding"/>
    <property type="evidence" value="ECO:0007669"/>
    <property type="project" value="UniProtKB-KW"/>
</dbReference>
<evidence type="ECO:0000256" key="4">
    <source>
        <dbReference type="ARBA" id="ARBA00022840"/>
    </source>
</evidence>
<sequence>MLSVNHLSVRRGDQWIIRDLSFRLEGIRRLFLQGEIGTGKSTLLQALLGFIPAQQGEIRLFGALCQTEKDFRPFRGRIGFCFQNPDDQLFGPTVLDDVAFGPLNQGLSKPEAYTVARRQLEKLGMYYLKDRSVNVLSGGEKNFVALAGVLAMRPEMLLLDEPTNGLDSKNIKKLTALLRDLNLPMLIASHDSAFTEQLADSVLWLRKPENG</sequence>
<dbReference type="InterPro" id="IPR003439">
    <property type="entry name" value="ABC_transporter-like_ATP-bd"/>
</dbReference>
<evidence type="ECO:0000313" key="7">
    <source>
        <dbReference type="Proteomes" id="UP001214976"/>
    </source>
</evidence>
<feature type="domain" description="ABC transporter" evidence="5">
    <location>
        <begin position="2"/>
        <end position="210"/>
    </location>
</feature>
<comment type="similarity">
    <text evidence="1">Belongs to the ABC transporter superfamily.</text>
</comment>
<evidence type="ECO:0000313" key="6">
    <source>
        <dbReference type="EMBL" id="MDG2949951.1"/>
    </source>
</evidence>
<evidence type="ECO:0000256" key="3">
    <source>
        <dbReference type="ARBA" id="ARBA00022741"/>
    </source>
</evidence>
<name>A0AAW6Q936_9PAST</name>
<dbReference type="AlphaFoldDB" id="A0AAW6Q936"/>
<organism evidence="6 7">
    <name type="scientific">Exercitatus varius</name>
    <dbReference type="NCBI Taxonomy" id="67857"/>
    <lineage>
        <taxon>Bacteria</taxon>
        <taxon>Pseudomonadati</taxon>
        <taxon>Pseudomonadota</taxon>
        <taxon>Gammaproteobacteria</taxon>
        <taxon>Pasteurellales</taxon>
        <taxon>Pasteurellaceae</taxon>
        <taxon>Exercitatus</taxon>
    </lineage>
</organism>
<dbReference type="InterPro" id="IPR050095">
    <property type="entry name" value="ECF_ABC_transporter_ATP-bd"/>
</dbReference>
<dbReference type="EMBL" id="JARQTW010000008">
    <property type="protein sequence ID" value="MDG2949951.1"/>
    <property type="molecule type" value="Genomic_DNA"/>
</dbReference>
<dbReference type="GO" id="GO:0043190">
    <property type="term" value="C:ATP-binding cassette (ABC) transporter complex"/>
    <property type="evidence" value="ECO:0007669"/>
    <property type="project" value="TreeGrafter"/>
</dbReference>
<protein>
    <submittedName>
        <fullName evidence="6">Energy-coupling factor ABC transporter ATP-binding protein</fullName>
    </submittedName>
</protein>
<keyword evidence="2" id="KW-0813">Transport</keyword>
<dbReference type="Proteomes" id="UP001214976">
    <property type="component" value="Unassembled WGS sequence"/>
</dbReference>
<dbReference type="GO" id="GO:0016887">
    <property type="term" value="F:ATP hydrolysis activity"/>
    <property type="evidence" value="ECO:0007669"/>
    <property type="project" value="InterPro"/>
</dbReference>
<dbReference type="InterPro" id="IPR027417">
    <property type="entry name" value="P-loop_NTPase"/>
</dbReference>
<accession>A0AAW6Q936</accession>
<dbReference type="InterPro" id="IPR015856">
    <property type="entry name" value="ABC_transpr_CbiO/EcfA_su"/>
</dbReference>
<evidence type="ECO:0000256" key="2">
    <source>
        <dbReference type="ARBA" id="ARBA00022448"/>
    </source>
</evidence>
<dbReference type="GO" id="GO:0042626">
    <property type="term" value="F:ATPase-coupled transmembrane transporter activity"/>
    <property type="evidence" value="ECO:0007669"/>
    <property type="project" value="TreeGrafter"/>
</dbReference>
<proteinExistence type="inferred from homology"/>
<dbReference type="PANTHER" id="PTHR43553:SF24">
    <property type="entry name" value="ENERGY-COUPLING FACTOR TRANSPORTER ATP-BINDING PROTEIN ECFA1"/>
    <property type="match status" value="1"/>
</dbReference>
<evidence type="ECO:0000256" key="1">
    <source>
        <dbReference type="ARBA" id="ARBA00005417"/>
    </source>
</evidence>
<dbReference type="PANTHER" id="PTHR43553">
    <property type="entry name" value="HEAVY METAL TRANSPORTER"/>
    <property type="match status" value="1"/>
</dbReference>
<evidence type="ECO:0000259" key="5">
    <source>
        <dbReference type="PROSITE" id="PS50893"/>
    </source>
</evidence>
<dbReference type="CDD" id="cd03225">
    <property type="entry name" value="ABC_cobalt_CbiO_domain1"/>
    <property type="match status" value="1"/>
</dbReference>
<keyword evidence="3" id="KW-0547">Nucleotide-binding</keyword>